<name>A0A8D0GEA7_SPHPU</name>
<dbReference type="GO" id="GO:0005634">
    <property type="term" value="C:nucleus"/>
    <property type="evidence" value="ECO:0007669"/>
    <property type="project" value="TreeGrafter"/>
</dbReference>
<dbReference type="PANTHER" id="PTHR28577:SF1">
    <property type="entry name" value="CENTROMERE PROTEIN P"/>
    <property type="match status" value="1"/>
</dbReference>
<sequence>MPHQVSSISKFDGNVKKSVPFVCTTEAPLLHLSIQRSQDLHTTYQWILDAILRDHSIKFQKCKYPNTVVLPEGLSGDYMILRRPELSGFELMIVWKIHVDEGGRVTPTLDLLNKIPQQVLESSKIDVEDAPHCFRNLLHLLGIEASIESLIKSLLGIGAEK</sequence>
<dbReference type="Pfam" id="PF13096">
    <property type="entry name" value="CENP-P"/>
    <property type="match status" value="1"/>
</dbReference>
<dbReference type="Proteomes" id="UP000694392">
    <property type="component" value="Unplaced"/>
</dbReference>
<reference evidence="1" key="1">
    <citation type="submission" date="2025-08" db="UniProtKB">
        <authorList>
            <consortium name="Ensembl"/>
        </authorList>
    </citation>
    <scope>IDENTIFICATION</scope>
</reference>
<reference evidence="1" key="2">
    <citation type="submission" date="2025-09" db="UniProtKB">
        <authorList>
            <consortium name="Ensembl"/>
        </authorList>
    </citation>
    <scope>IDENTIFICATION</scope>
</reference>
<keyword evidence="2" id="KW-1185">Reference proteome</keyword>
<dbReference type="Ensembl" id="ENSSPUT00000003988.1">
    <property type="protein sequence ID" value="ENSSPUP00000003753.1"/>
    <property type="gene ID" value="ENSSPUG00000002880.1"/>
</dbReference>
<evidence type="ECO:0000313" key="2">
    <source>
        <dbReference type="Proteomes" id="UP000694392"/>
    </source>
</evidence>
<accession>A0A8D0GEA7</accession>
<dbReference type="PANTHER" id="PTHR28577">
    <property type="entry name" value="CENTROMERE PROTEIN P"/>
    <property type="match status" value="1"/>
</dbReference>
<dbReference type="AlphaFoldDB" id="A0A8D0GEA7"/>
<evidence type="ECO:0000313" key="1">
    <source>
        <dbReference type="Ensembl" id="ENSSPUP00000003753.1"/>
    </source>
</evidence>
<proteinExistence type="predicted"/>
<dbReference type="InterPro" id="IPR027801">
    <property type="entry name" value="CENP-P"/>
</dbReference>
<dbReference type="GO" id="GO:0000775">
    <property type="term" value="C:chromosome, centromeric region"/>
    <property type="evidence" value="ECO:0007669"/>
    <property type="project" value="InterPro"/>
</dbReference>
<evidence type="ECO:0008006" key="3">
    <source>
        <dbReference type="Google" id="ProtNLM"/>
    </source>
</evidence>
<organism evidence="1 2">
    <name type="scientific">Sphenodon punctatus</name>
    <name type="common">Tuatara</name>
    <name type="synonym">Hatteria punctata</name>
    <dbReference type="NCBI Taxonomy" id="8508"/>
    <lineage>
        <taxon>Eukaryota</taxon>
        <taxon>Metazoa</taxon>
        <taxon>Chordata</taxon>
        <taxon>Craniata</taxon>
        <taxon>Vertebrata</taxon>
        <taxon>Euteleostomi</taxon>
        <taxon>Lepidosauria</taxon>
        <taxon>Sphenodontia</taxon>
        <taxon>Sphenodontidae</taxon>
        <taxon>Sphenodon</taxon>
    </lineage>
</organism>
<protein>
    <recommendedName>
        <fullName evidence="3">Centromere protein P</fullName>
    </recommendedName>
</protein>
<dbReference type="GO" id="GO:0034080">
    <property type="term" value="P:CENP-A containing chromatin assembly"/>
    <property type="evidence" value="ECO:0007669"/>
    <property type="project" value="InterPro"/>
</dbReference>
<dbReference type="GeneTree" id="ENSGT01030000235189"/>